<keyword evidence="5" id="KW-0964">Secreted</keyword>
<keyword evidence="8" id="KW-0027">Amidation</keyword>
<keyword evidence="7" id="KW-0732">Signal</keyword>
<evidence type="ECO:0000256" key="1">
    <source>
        <dbReference type="ARBA" id="ARBA00004263"/>
    </source>
</evidence>
<dbReference type="PANTHER" id="PTHR16866">
    <property type="entry name" value="GASTRIN-RELEASING PEPTIDE"/>
    <property type="match status" value="1"/>
</dbReference>
<reference evidence="11" key="2">
    <citation type="submission" date="2025-08" db="UniProtKB">
        <authorList>
            <consortium name="Ensembl"/>
        </authorList>
    </citation>
    <scope>IDENTIFICATION</scope>
</reference>
<reference evidence="11" key="1">
    <citation type="submission" date="2019-06" db="EMBL/GenBank/DDBJ databases">
        <authorList>
            <consortium name="Wellcome Sanger Institute Data Sharing"/>
        </authorList>
    </citation>
    <scope>NUCLEOTIDE SEQUENCE [LARGE SCALE GENOMIC DNA]</scope>
</reference>
<dbReference type="Proteomes" id="UP000472263">
    <property type="component" value="Chromosome 12"/>
</dbReference>
<dbReference type="Ensembl" id="ENSMMDT00005010293.1">
    <property type="protein sequence ID" value="ENSMMDP00005009985.1"/>
    <property type="gene ID" value="ENSMMDG00005005449.1"/>
</dbReference>
<keyword evidence="9" id="KW-0968">Cytoplasmic vesicle</keyword>
<dbReference type="PROSITE" id="PS00257">
    <property type="entry name" value="BOMBESIN"/>
    <property type="match status" value="1"/>
</dbReference>
<dbReference type="GO" id="GO:0005615">
    <property type="term" value="C:extracellular space"/>
    <property type="evidence" value="ECO:0007669"/>
    <property type="project" value="TreeGrafter"/>
</dbReference>
<evidence type="ECO:0000256" key="8">
    <source>
        <dbReference type="ARBA" id="ARBA00022815"/>
    </source>
</evidence>
<dbReference type="AlphaFoldDB" id="A0A667WWI7"/>
<organism evidence="11 12">
    <name type="scientific">Myripristis murdjan</name>
    <name type="common">pinecone soldierfish</name>
    <dbReference type="NCBI Taxonomy" id="586833"/>
    <lineage>
        <taxon>Eukaryota</taxon>
        <taxon>Metazoa</taxon>
        <taxon>Chordata</taxon>
        <taxon>Craniata</taxon>
        <taxon>Vertebrata</taxon>
        <taxon>Euteleostomi</taxon>
        <taxon>Actinopterygii</taxon>
        <taxon>Neopterygii</taxon>
        <taxon>Teleostei</taxon>
        <taxon>Neoteleostei</taxon>
        <taxon>Acanthomorphata</taxon>
        <taxon>Holocentriformes</taxon>
        <taxon>Holocentridae</taxon>
        <taxon>Myripristis</taxon>
    </lineage>
</organism>
<dbReference type="GO" id="GO:0031410">
    <property type="term" value="C:cytoplasmic vesicle"/>
    <property type="evidence" value="ECO:0007669"/>
    <property type="project" value="UniProtKB-SubCell"/>
</dbReference>
<evidence type="ECO:0000256" key="2">
    <source>
        <dbReference type="ARBA" id="ARBA00004613"/>
    </source>
</evidence>
<evidence type="ECO:0000256" key="6">
    <source>
        <dbReference type="ARBA" id="ARBA00022685"/>
    </source>
</evidence>
<comment type="subcellular location">
    <subcellularLocation>
        <location evidence="1">Cytoplasmic vesicle</location>
        <location evidence="1">Secretory vesicle lumen</location>
    </subcellularLocation>
    <subcellularLocation>
        <location evidence="2">Secreted</location>
    </subcellularLocation>
</comment>
<reference evidence="11" key="3">
    <citation type="submission" date="2025-09" db="UniProtKB">
        <authorList>
            <consortium name="Ensembl"/>
        </authorList>
    </citation>
    <scope>IDENTIFICATION</scope>
</reference>
<dbReference type="Pfam" id="PF02044">
    <property type="entry name" value="Bombesin"/>
    <property type="match status" value="1"/>
</dbReference>
<evidence type="ECO:0000313" key="11">
    <source>
        <dbReference type="Ensembl" id="ENSMMDP00005009985.1"/>
    </source>
</evidence>
<keyword evidence="6" id="KW-0165">Cleavage on pair of basic residues</keyword>
<feature type="transmembrane region" description="Helical" evidence="10">
    <location>
        <begin position="152"/>
        <end position="176"/>
    </location>
</feature>
<keyword evidence="12" id="KW-1185">Reference proteome</keyword>
<dbReference type="PANTHER" id="PTHR16866:SF2">
    <property type="entry name" value="GASTRIN-RELEASING PEPTIDE"/>
    <property type="match status" value="1"/>
</dbReference>
<comment type="similarity">
    <text evidence="3">Belongs to the bombesin/neuromedin-B/ranatensin family.</text>
</comment>
<protein>
    <recommendedName>
        <fullName evidence="4">Gastrin-releasing peptide</fullName>
    </recommendedName>
</protein>
<evidence type="ECO:0000256" key="7">
    <source>
        <dbReference type="ARBA" id="ARBA00022729"/>
    </source>
</evidence>
<keyword evidence="10" id="KW-0472">Membrane</keyword>
<evidence type="ECO:0000256" key="3">
    <source>
        <dbReference type="ARBA" id="ARBA00010012"/>
    </source>
</evidence>
<dbReference type="GO" id="GO:0007218">
    <property type="term" value="P:neuropeptide signaling pathway"/>
    <property type="evidence" value="ECO:0007669"/>
    <property type="project" value="InterPro"/>
</dbReference>
<keyword evidence="10" id="KW-1133">Transmembrane helix</keyword>
<name>A0A667WWI7_9TELE</name>
<evidence type="ECO:0000256" key="4">
    <source>
        <dbReference type="ARBA" id="ARBA00016270"/>
    </source>
</evidence>
<evidence type="ECO:0000256" key="10">
    <source>
        <dbReference type="SAM" id="Phobius"/>
    </source>
</evidence>
<evidence type="ECO:0000256" key="5">
    <source>
        <dbReference type="ARBA" id="ARBA00022525"/>
    </source>
</evidence>
<dbReference type="InParanoid" id="A0A667WWI7"/>
<dbReference type="GO" id="GO:0005184">
    <property type="term" value="F:neuropeptide hormone activity"/>
    <property type="evidence" value="ECO:0007669"/>
    <property type="project" value="TreeGrafter"/>
</dbReference>
<dbReference type="GeneTree" id="ENSGT00650000094838"/>
<keyword evidence="10" id="KW-0812">Transmembrane</keyword>
<proteinExistence type="inferred from homology"/>
<sequence length="200" mass="22760">ICRHTFFFFFFNNMGEVCTCSSWICRQVLPAVLILAAVAGAVRCSDSPAAVGGKMYPRGNHWAVGHLMGKKSIESLPGLHDSNRDYLPPLERGGNDVLHRYELMPAVFRALSHLRSHSRTLHTADRLHVLRSRGVEEDRDKCLREVCNLIKVYLRVFLPLFTLSVPLFLSVIFYCVKANHKGGYMDQCRSDFIFFFSICC</sequence>
<evidence type="ECO:0000256" key="9">
    <source>
        <dbReference type="ARBA" id="ARBA00023329"/>
    </source>
</evidence>
<accession>A0A667WWI7</accession>
<dbReference type="InterPro" id="IPR000874">
    <property type="entry name" value="Bombesin"/>
</dbReference>
<evidence type="ECO:0000313" key="12">
    <source>
        <dbReference type="Proteomes" id="UP000472263"/>
    </source>
</evidence>